<comment type="similarity">
    <text evidence="2">Belongs to the amino acid-polyamine-organocation (APC) superfamily. Spore germination protein (SGP) (TC 2.A.3.9) family.</text>
</comment>
<dbReference type="AlphaFoldDB" id="A0A078KLJ8"/>
<dbReference type="PANTHER" id="PTHR34975:SF2">
    <property type="entry name" value="SPORE GERMINATION PROTEIN A2"/>
    <property type="match status" value="1"/>
</dbReference>
<keyword evidence="5 8" id="KW-0812">Transmembrane</keyword>
<evidence type="ECO:0000256" key="2">
    <source>
        <dbReference type="ARBA" id="ARBA00007998"/>
    </source>
</evidence>
<reference evidence="10" key="1">
    <citation type="submission" date="2014-07" db="EMBL/GenBank/DDBJ databases">
        <authorList>
            <person name="Wibberg D."/>
        </authorList>
    </citation>
    <scope>NUCLEOTIDE SEQUENCE [LARGE SCALE GENOMIC DNA]</scope>
    <source>
        <strain evidence="10">DG5</strain>
    </source>
</reference>
<accession>A0A078KLJ8</accession>
<feature type="transmembrane region" description="Helical" evidence="8">
    <location>
        <begin position="172"/>
        <end position="190"/>
    </location>
</feature>
<dbReference type="PATRIC" id="fig|29343.3.peg.177"/>
<dbReference type="GO" id="GO:0016020">
    <property type="term" value="C:membrane"/>
    <property type="evidence" value="ECO:0007669"/>
    <property type="project" value="UniProtKB-SubCell"/>
</dbReference>
<dbReference type="EMBL" id="LM995447">
    <property type="protein sequence ID" value="CDZ23318.1"/>
    <property type="molecule type" value="Genomic_DNA"/>
</dbReference>
<feature type="transmembrane region" description="Helical" evidence="8">
    <location>
        <begin position="255"/>
        <end position="277"/>
    </location>
</feature>
<feature type="transmembrane region" description="Helical" evidence="8">
    <location>
        <begin position="289"/>
        <end position="308"/>
    </location>
</feature>
<dbReference type="PANTHER" id="PTHR34975">
    <property type="entry name" value="SPORE GERMINATION PROTEIN A2"/>
    <property type="match status" value="1"/>
</dbReference>
<feature type="transmembrane region" description="Helical" evidence="8">
    <location>
        <begin position="202"/>
        <end position="219"/>
    </location>
</feature>
<organism evidence="9 10">
    <name type="scientific">[Clostridium] cellulosi</name>
    <dbReference type="NCBI Taxonomy" id="29343"/>
    <lineage>
        <taxon>Bacteria</taxon>
        <taxon>Bacillati</taxon>
        <taxon>Bacillota</taxon>
        <taxon>Clostridia</taxon>
        <taxon>Eubacteriales</taxon>
        <taxon>Oscillospiraceae</taxon>
        <taxon>Oscillospiraceae incertae sedis</taxon>
    </lineage>
</organism>
<protein>
    <submittedName>
        <fullName evidence="9">Putative membrane protein</fullName>
    </submittedName>
</protein>
<evidence type="ECO:0000313" key="10">
    <source>
        <dbReference type="Proteomes" id="UP000032431"/>
    </source>
</evidence>
<dbReference type="HOGENOM" id="CLU_047547_1_1_9"/>
<evidence type="ECO:0000256" key="4">
    <source>
        <dbReference type="ARBA" id="ARBA00022544"/>
    </source>
</evidence>
<dbReference type="Pfam" id="PF03845">
    <property type="entry name" value="Spore_permease"/>
    <property type="match status" value="1"/>
</dbReference>
<dbReference type="KEGG" id="ccel:CCDG5_0175"/>
<evidence type="ECO:0000256" key="6">
    <source>
        <dbReference type="ARBA" id="ARBA00022989"/>
    </source>
</evidence>
<keyword evidence="10" id="KW-1185">Reference proteome</keyword>
<keyword evidence="6 8" id="KW-1133">Transmembrane helix</keyword>
<dbReference type="Proteomes" id="UP000032431">
    <property type="component" value="Chromosome I"/>
</dbReference>
<evidence type="ECO:0000256" key="8">
    <source>
        <dbReference type="SAM" id="Phobius"/>
    </source>
</evidence>
<keyword evidence="3" id="KW-0813">Transport</keyword>
<dbReference type="GO" id="GO:0009847">
    <property type="term" value="P:spore germination"/>
    <property type="evidence" value="ECO:0007669"/>
    <property type="project" value="InterPro"/>
</dbReference>
<comment type="subcellular location">
    <subcellularLocation>
        <location evidence="1">Membrane</location>
        <topology evidence="1">Multi-pass membrane protein</topology>
    </subcellularLocation>
</comment>
<proteinExistence type="inferred from homology"/>
<name>A0A078KLJ8_9FIRM</name>
<feature type="transmembrane region" description="Helical" evidence="8">
    <location>
        <begin position="132"/>
        <end position="152"/>
    </location>
</feature>
<evidence type="ECO:0000256" key="5">
    <source>
        <dbReference type="ARBA" id="ARBA00022692"/>
    </source>
</evidence>
<dbReference type="STRING" id="29343.CCDG5_0175"/>
<feature type="transmembrane region" description="Helical" evidence="8">
    <location>
        <begin position="102"/>
        <end position="120"/>
    </location>
</feature>
<keyword evidence="4" id="KW-0309">Germination</keyword>
<dbReference type="InterPro" id="IPR004761">
    <property type="entry name" value="Spore_GerAB"/>
</dbReference>
<sequence>MISILVIFMFGSLVLAGSFESDPNIWYSPLTAAVIALPLFLCYARILSLVPGSNLFDIAVTLFGKFFGKAVVLLYTLYAIFLGGVVIRTFSEFIRIVAMPETPQIVIQSFLILLSVYLAKSGVENIGRISRFVLPIILAITIFSVIIASTSVNFENLLPAFNADLSTIFKVSVFKTTFPLGEIILIASMFSSTEPWKKTSKIFIIALLIEVATLLTVSMRNSLVLGSPSISMYYFPSYEAVSISALGEIFTRTELLVGINYTLAGTIKMGICVYIASMGISKISNYEDMRAFVAPSALIMLFLAVVAAENAAEFFNLTNYYPYIALLFQLILPLIMLIAAEIKVRLNKPAEAAPQGTNNQGTGS</sequence>
<evidence type="ECO:0000256" key="1">
    <source>
        <dbReference type="ARBA" id="ARBA00004141"/>
    </source>
</evidence>
<dbReference type="NCBIfam" id="TIGR00912">
    <property type="entry name" value="2A0309"/>
    <property type="match status" value="1"/>
</dbReference>
<evidence type="ECO:0000256" key="7">
    <source>
        <dbReference type="ARBA" id="ARBA00023136"/>
    </source>
</evidence>
<feature type="transmembrane region" description="Helical" evidence="8">
    <location>
        <begin position="26"/>
        <end position="46"/>
    </location>
</feature>
<evidence type="ECO:0000313" key="9">
    <source>
        <dbReference type="EMBL" id="CDZ23318.1"/>
    </source>
</evidence>
<feature type="transmembrane region" description="Helical" evidence="8">
    <location>
        <begin position="320"/>
        <end position="340"/>
    </location>
</feature>
<feature type="transmembrane region" description="Helical" evidence="8">
    <location>
        <begin position="66"/>
        <end position="90"/>
    </location>
</feature>
<gene>
    <name evidence="9" type="ORF">CCDG5_0175</name>
</gene>
<keyword evidence="7 8" id="KW-0472">Membrane</keyword>
<evidence type="ECO:0000256" key="3">
    <source>
        <dbReference type="ARBA" id="ARBA00022448"/>
    </source>
</evidence>